<dbReference type="EMBL" id="BMXI01000022">
    <property type="protein sequence ID" value="GHC66857.1"/>
    <property type="molecule type" value="Genomic_DNA"/>
</dbReference>
<evidence type="ECO:0000313" key="3">
    <source>
        <dbReference type="Proteomes" id="UP000644507"/>
    </source>
</evidence>
<proteinExistence type="predicted"/>
<dbReference type="AlphaFoldDB" id="A0A918TYA5"/>
<keyword evidence="3" id="KW-1185">Reference proteome</keyword>
<feature type="chain" id="PRO_5038128834" description="PEP-CTERM protein-sorting domain-containing protein" evidence="1">
    <location>
        <begin position="32"/>
        <end position="252"/>
    </location>
</feature>
<name>A0A918TYA5_9BACT</name>
<evidence type="ECO:0000313" key="2">
    <source>
        <dbReference type="EMBL" id="GHC66857.1"/>
    </source>
</evidence>
<comment type="caution">
    <text evidence="2">The sequence shown here is derived from an EMBL/GenBank/DDBJ whole genome shotgun (WGS) entry which is preliminary data.</text>
</comment>
<sequence length="252" mass="25334">MKKHLPKSFLQSTAVATPCLLAVVLASNASAASLLIVNPSFEADTPGSSGASAVLGASGWTITSAGTSGNGDWFTTTAGLTHSSIDPDAAAEGSNWLSGNRLAGGFGSTSDPATIVQLVDISADSSLVDLGTATVNLDFMFSDSDPADLGLVNITFYSDIAGTSELLGTSLTTGVITPTAADGTGNAPWAARSLSGAVPASARSLQIEIVNDRTSGSAGNTHFDAFTGSIIPEPSVALLGGLGLFSLLRRKR</sequence>
<protein>
    <recommendedName>
        <fullName evidence="4">PEP-CTERM protein-sorting domain-containing protein</fullName>
    </recommendedName>
</protein>
<keyword evidence="1" id="KW-0732">Signal</keyword>
<gene>
    <name evidence="2" type="ORF">GCM10007100_38490</name>
</gene>
<dbReference type="Proteomes" id="UP000644507">
    <property type="component" value="Unassembled WGS sequence"/>
</dbReference>
<feature type="signal peptide" evidence="1">
    <location>
        <begin position="1"/>
        <end position="31"/>
    </location>
</feature>
<reference evidence="2" key="2">
    <citation type="submission" date="2020-09" db="EMBL/GenBank/DDBJ databases">
        <authorList>
            <person name="Sun Q."/>
            <person name="Kim S."/>
        </authorList>
    </citation>
    <scope>NUCLEOTIDE SEQUENCE</scope>
    <source>
        <strain evidence="2">KCTC 12988</strain>
    </source>
</reference>
<reference evidence="2" key="1">
    <citation type="journal article" date="2014" name="Int. J. Syst. Evol. Microbiol.">
        <title>Complete genome sequence of Corynebacterium casei LMG S-19264T (=DSM 44701T), isolated from a smear-ripened cheese.</title>
        <authorList>
            <consortium name="US DOE Joint Genome Institute (JGI-PGF)"/>
            <person name="Walter F."/>
            <person name="Albersmeier A."/>
            <person name="Kalinowski J."/>
            <person name="Ruckert C."/>
        </authorList>
    </citation>
    <scope>NUCLEOTIDE SEQUENCE</scope>
    <source>
        <strain evidence="2">KCTC 12988</strain>
    </source>
</reference>
<organism evidence="2 3">
    <name type="scientific">Roseibacillus persicicus</name>
    <dbReference type="NCBI Taxonomy" id="454148"/>
    <lineage>
        <taxon>Bacteria</taxon>
        <taxon>Pseudomonadati</taxon>
        <taxon>Verrucomicrobiota</taxon>
        <taxon>Verrucomicrobiia</taxon>
        <taxon>Verrucomicrobiales</taxon>
        <taxon>Verrucomicrobiaceae</taxon>
        <taxon>Roseibacillus</taxon>
    </lineage>
</organism>
<dbReference type="RefSeq" id="WP_189574081.1">
    <property type="nucleotide sequence ID" value="NZ_BMXI01000022.1"/>
</dbReference>
<evidence type="ECO:0000256" key="1">
    <source>
        <dbReference type="SAM" id="SignalP"/>
    </source>
</evidence>
<evidence type="ECO:0008006" key="4">
    <source>
        <dbReference type="Google" id="ProtNLM"/>
    </source>
</evidence>
<accession>A0A918TYA5</accession>